<keyword evidence="1" id="KW-0812">Transmembrane</keyword>
<dbReference type="AlphaFoldDB" id="A0A3M7RDH5"/>
<name>A0A3M7RDH5_BRAPC</name>
<sequence>MSAWFIRASVVSSYSLEHLPQLRLSMPASLFDESKKLIKAYFLFFIICYISSRLVEAISLFYIVKHDLRCVGLRLVFGFYNNDFFMIIYNSFMMVEINKNELVFHQQSELETNDCHMQVFPNFFASYINETNNFVFDLF</sequence>
<evidence type="ECO:0000313" key="2">
    <source>
        <dbReference type="EMBL" id="RNA21557.1"/>
    </source>
</evidence>
<dbReference type="Proteomes" id="UP000276133">
    <property type="component" value="Unassembled WGS sequence"/>
</dbReference>
<keyword evidence="1" id="KW-0472">Membrane</keyword>
<accession>A0A3M7RDH5</accession>
<keyword evidence="3" id="KW-1185">Reference proteome</keyword>
<comment type="caution">
    <text evidence="2">The sequence shown here is derived from an EMBL/GenBank/DDBJ whole genome shotgun (WGS) entry which is preliminary data.</text>
</comment>
<dbReference type="EMBL" id="REGN01003643">
    <property type="protein sequence ID" value="RNA21557.1"/>
    <property type="molecule type" value="Genomic_DNA"/>
</dbReference>
<evidence type="ECO:0000256" key="1">
    <source>
        <dbReference type="SAM" id="Phobius"/>
    </source>
</evidence>
<gene>
    <name evidence="2" type="ORF">BpHYR1_045759</name>
</gene>
<feature type="transmembrane region" description="Helical" evidence="1">
    <location>
        <begin position="40"/>
        <end position="64"/>
    </location>
</feature>
<keyword evidence="1" id="KW-1133">Transmembrane helix</keyword>
<reference evidence="2 3" key="1">
    <citation type="journal article" date="2018" name="Sci. Rep.">
        <title>Genomic signatures of local adaptation to the degree of environmental predictability in rotifers.</title>
        <authorList>
            <person name="Franch-Gras L."/>
            <person name="Hahn C."/>
            <person name="Garcia-Roger E.M."/>
            <person name="Carmona M.J."/>
            <person name="Serra M."/>
            <person name="Gomez A."/>
        </authorList>
    </citation>
    <scope>NUCLEOTIDE SEQUENCE [LARGE SCALE GENOMIC DNA]</scope>
    <source>
        <strain evidence="2">HYR1</strain>
    </source>
</reference>
<protein>
    <submittedName>
        <fullName evidence="2">Uncharacterized protein</fullName>
    </submittedName>
</protein>
<proteinExistence type="predicted"/>
<evidence type="ECO:0000313" key="3">
    <source>
        <dbReference type="Proteomes" id="UP000276133"/>
    </source>
</evidence>
<organism evidence="2 3">
    <name type="scientific">Brachionus plicatilis</name>
    <name type="common">Marine rotifer</name>
    <name type="synonym">Brachionus muelleri</name>
    <dbReference type="NCBI Taxonomy" id="10195"/>
    <lineage>
        <taxon>Eukaryota</taxon>
        <taxon>Metazoa</taxon>
        <taxon>Spiralia</taxon>
        <taxon>Gnathifera</taxon>
        <taxon>Rotifera</taxon>
        <taxon>Eurotatoria</taxon>
        <taxon>Monogononta</taxon>
        <taxon>Pseudotrocha</taxon>
        <taxon>Ploima</taxon>
        <taxon>Brachionidae</taxon>
        <taxon>Brachionus</taxon>
    </lineage>
</organism>